<dbReference type="EMBL" id="JBDNCH010000001">
    <property type="protein sequence ID" value="MEN9059752.1"/>
    <property type="molecule type" value="Genomic_DNA"/>
</dbReference>
<dbReference type="InterPro" id="IPR036942">
    <property type="entry name" value="Beta-barrel_TonB_sf"/>
</dbReference>
<evidence type="ECO:0000256" key="2">
    <source>
        <dbReference type="ARBA" id="ARBA00022448"/>
    </source>
</evidence>
<proteinExistence type="inferred from homology"/>
<dbReference type="SUPFAM" id="SSF56935">
    <property type="entry name" value="Porins"/>
    <property type="match status" value="1"/>
</dbReference>
<sequence>MTVSTMALVAASSAQAQGYDLGTLILTTDRAGNTVLQFPGTVDVVDAERLKSRNISDIEELVRRIPGVTVSRQTTSADPFSTFGGFTIRGVGGNRVAIQVDGSRTPERIIDGTRDYVDLNFTKSVEIVRGPASVLWGADALGGLVAFETLDPEDLLEGRDRGGAVSVGHDSFDTTTSGSFSIAQRFSDQFSVMAGLARESGHEAQLSKARDDGGIYGCPRNLDFGATPCGELDPADHTSTRALAKMVWTPNAAHRLEFSIDALDRQTSVQQDYVLGPVFSSSSGTPTGEVIRDKDRHLDLTRNRYALEHTWSSSGVITEVVSTLAWSDHDYLRTGTELSTSAAGEEIRKKDRLAFSEDFLELDIRAVAEFVTGGASHRMVFGLDADRAETDYRRVDRTTNLTTGVTTEARAGGFNFANATTTRADLYVEDRIGLLGDRLEITPGLRFATYRIEPRVDGDYQPVPGKEPGVREEQRLLKSLALTYHLNDSWSVWGKYGEGFKMPTAQQLYTSRPGTFFTLIPAPDLKPEEVKSYELGLRYEDDRGFAGISAFKADYSEFIQSFYNPPGTNDYTYRNISVVNVQGIEASFGRSIGENTQIEVSAAWQEGTQKIDPSAKETPHTLPPFTATFGLAHQFDNPRLRLEGVLTAAADVKDTASDTDFKPKGYSVLDLHAKWEIIDNGFLNLSVNNVFDRRYFTAGAASYGQTASASVARANPIELQTGPGRTFAVSFDMTF</sequence>
<evidence type="ECO:0000256" key="12">
    <source>
        <dbReference type="RuleBase" id="RU003357"/>
    </source>
</evidence>
<dbReference type="GO" id="GO:0009279">
    <property type="term" value="C:cell outer membrane"/>
    <property type="evidence" value="ECO:0007669"/>
    <property type="project" value="UniProtKB-SubCell"/>
</dbReference>
<evidence type="ECO:0000256" key="10">
    <source>
        <dbReference type="PROSITE-ProRule" id="PRU01360"/>
    </source>
</evidence>
<evidence type="ECO:0000256" key="5">
    <source>
        <dbReference type="ARBA" id="ARBA00022729"/>
    </source>
</evidence>
<name>A0AAW9SAD3_9RHOB</name>
<evidence type="ECO:0000313" key="16">
    <source>
        <dbReference type="Proteomes" id="UP001428774"/>
    </source>
</evidence>
<evidence type="ECO:0000313" key="15">
    <source>
        <dbReference type="EMBL" id="MEN9059752.1"/>
    </source>
</evidence>
<dbReference type="PANTHER" id="PTHR30069:SF29">
    <property type="entry name" value="HEMOGLOBIN AND HEMOGLOBIN-HAPTOGLOBIN-BINDING PROTEIN 1-RELATED"/>
    <property type="match status" value="1"/>
</dbReference>
<keyword evidence="4 10" id="KW-0812">Transmembrane</keyword>
<protein>
    <submittedName>
        <fullName evidence="15">TonB-dependent hemoglobin/transferrin/lactoferrin family receptor</fullName>
    </submittedName>
</protein>
<dbReference type="NCBIfam" id="TIGR01786">
    <property type="entry name" value="TonB-hemlactrns"/>
    <property type="match status" value="1"/>
</dbReference>
<dbReference type="Gene3D" id="2.170.130.10">
    <property type="entry name" value="TonB-dependent receptor, plug domain"/>
    <property type="match status" value="1"/>
</dbReference>
<keyword evidence="3 10" id="KW-1134">Transmembrane beta strand</keyword>
<evidence type="ECO:0000256" key="11">
    <source>
        <dbReference type="PROSITE-ProRule" id="PRU10144"/>
    </source>
</evidence>
<evidence type="ECO:0000256" key="4">
    <source>
        <dbReference type="ARBA" id="ARBA00022692"/>
    </source>
</evidence>
<evidence type="ECO:0000256" key="8">
    <source>
        <dbReference type="ARBA" id="ARBA00023170"/>
    </source>
</evidence>
<dbReference type="Pfam" id="PF00593">
    <property type="entry name" value="TonB_dep_Rec_b-barrel"/>
    <property type="match status" value="1"/>
</dbReference>
<dbReference type="InterPro" id="IPR010949">
    <property type="entry name" value="TonB_Hb/transfer/lactofer_rcpt"/>
</dbReference>
<comment type="subcellular location">
    <subcellularLocation>
        <location evidence="1 10">Cell outer membrane</location>
        <topology evidence="1 10">Multi-pass membrane protein</topology>
    </subcellularLocation>
</comment>
<dbReference type="Proteomes" id="UP001428774">
    <property type="component" value="Unassembled WGS sequence"/>
</dbReference>
<keyword evidence="6 12" id="KW-0798">TonB box</keyword>
<dbReference type="InterPro" id="IPR039426">
    <property type="entry name" value="TonB-dep_rcpt-like"/>
</dbReference>
<gene>
    <name evidence="15" type="ORF">ABFB10_00555</name>
</gene>
<evidence type="ECO:0000256" key="6">
    <source>
        <dbReference type="ARBA" id="ARBA00023077"/>
    </source>
</evidence>
<organism evidence="15 16">
    <name type="scientific">Ponticoccus litoralis</name>
    <dbReference type="NCBI Taxonomy" id="422297"/>
    <lineage>
        <taxon>Bacteria</taxon>
        <taxon>Pseudomonadati</taxon>
        <taxon>Pseudomonadota</taxon>
        <taxon>Alphaproteobacteria</taxon>
        <taxon>Rhodobacterales</taxon>
        <taxon>Roseobacteraceae</taxon>
        <taxon>Ponticoccus</taxon>
    </lineage>
</organism>
<evidence type="ECO:0000259" key="14">
    <source>
        <dbReference type="Pfam" id="PF07715"/>
    </source>
</evidence>
<evidence type="ECO:0000256" key="7">
    <source>
        <dbReference type="ARBA" id="ARBA00023136"/>
    </source>
</evidence>
<dbReference type="InterPro" id="IPR010917">
    <property type="entry name" value="TonB_rcpt_CS"/>
</dbReference>
<dbReference type="InterPro" id="IPR037066">
    <property type="entry name" value="Plug_dom_sf"/>
</dbReference>
<comment type="caution">
    <text evidence="15">The sequence shown here is derived from an EMBL/GenBank/DDBJ whole genome shotgun (WGS) entry which is preliminary data.</text>
</comment>
<dbReference type="RefSeq" id="WP_347164893.1">
    <property type="nucleotide sequence ID" value="NZ_JBDNCH010000001.1"/>
</dbReference>
<dbReference type="PROSITE" id="PS52016">
    <property type="entry name" value="TONB_DEPENDENT_REC_3"/>
    <property type="match status" value="1"/>
</dbReference>
<keyword evidence="5" id="KW-0732">Signal</keyword>
<dbReference type="PROSITE" id="PS01156">
    <property type="entry name" value="TONB_DEPENDENT_REC_2"/>
    <property type="match status" value="1"/>
</dbReference>
<evidence type="ECO:0000256" key="3">
    <source>
        <dbReference type="ARBA" id="ARBA00022452"/>
    </source>
</evidence>
<dbReference type="AlphaFoldDB" id="A0AAW9SAD3"/>
<keyword evidence="9 10" id="KW-0998">Cell outer membrane</keyword>
<dbReference type="Gene3D" id="2.40.170.20">
    <property type="entry name" value="TonB-dependent receptor, beta-barrel domain"/>
    <property type="match status" value="1"/>
</dbReference>
<dbReference type="InterPro" id="IPR012910">
    <property type="entry name" value="Plug_dom"/>
</dbReference>
<evidence type="ECO:0000256" key="9">
    <source>
        <dbReference type="ARBA" id="ARBA00023237"/>
    </source>
</evidence>
<feature type="domain" description="TonB-dependent receptor plug" evidence="14">
    <location>
        <begin position="37"/>
        <end position="143"/>
    </location>
</feature>
<keyword evidence="7 10" id="KW-0472">Membrane</keyword>
<feature type="short sequence motif" description="TonB C-terminal box" evidence="11">
    <location>
        <begin position="718"/>
        <end position="735"/>
    </location>
</feature>
<keyword evidence="16" id="KW-1185">Reference proteome</keyword>
<keyword evidence="8 15" id="KW-0675">Receptor</keyword>
<comment type="similarity">
    <text evidence="10 12">Belongs to the TonB-dependent receptor family.</text>
</comment>
<feature type="domain" description="TonB-dependent receptor-like beta-barrel" evidence="13">
    <location>
        <begin position="269"/>
        <end position="690"/>
    </location>
</feature>
<dbReference type="InterPro" id="IPR000531">
    <property type="entry name" value="Beta-barrel_TonB"/>
</dbReference>
<dbReference type="Pfam" id="PF07715">
    <property type="entry name" value="Plug"/>
    <property type="match status" value="1"/>
</dbReference>
<accession>A0AAW9SAD3</accession>
<dbReference type="PANTHER" id="PTHR30069">
    <property type="entry name" value="TONB-DEPENDENT OUTER MEMBRANE RECEPTOR"/>
    <property type="match status" value="1"/>
</dbReference>
<reference evidence="15 16" key="1">
    <citation type="submission" date="2024-05" db="EMBL/GenBank/DDBJ databases">
        <title>Genome sequence of Ponticoccus litoralis KCCM 90028.</title>
        <authorList>
            <person name="Kim J.M."/>
            <person name="Lee J.K."/>
            <person name="Choi B.J."/>
            <person name="Bayburt H."/>
            <person name="Baek J.H."/>
            <person name="Jeon C.O."/>
        </authorList>
    </citation>
    <scope>NUCLEOTIDE SEQUENCE [LARGE SCALE GENOMIC DNA]</scope>
    <source>
        <strain evidence="15 16">KCCM 90028</strain>
    </source>
</reference>
<dbReference type="GO" id="GO:0015344">
    <property type="term" value="F:siderophore uptake transmembrane transporter activity"/>
    <property type="evidence" value="ECO:0007669"/>
    <property type="project" value="TreeGrafter"/>
</dbReference>
<evidence type="ECO:0000256" key="1">
    <source>
        <dbReference type="ARBA" id="ARBA00004571"/>
    </source>
</evidence>
<evidence type="ECO:0000259" key="13">
    <source>
        <dbReference type="Pfam" id="PF00593"/>
    </source>
</evidence>
<dbReference type="GO" id="GO:0044718">
    <property type="term" value="P:siderophore transmembrane transport"/>
    <property type="evidence" value="ECO:0007669"/>
    <property type="project" value="TreeGrafter"/>
</dbReference>
<keyword evidence="2 10" id="KW-0813">Transport</keyword>
<dbReference type="CDD" id="cd01347">
    <property type="entry name" value="ligand_gated_channel"/>
    <property type="match status" value="1"/>
</dbReference>